<name>A0A267ET18_9PLAT</name>
<feature type="compositionally biased region" description="Pro residues" evidence="1">
    <location>
        <begin position="711"/>
        <end position="722"/>
    </location>
</feature>
<feature type="compositionally biased region" description="Basic and acidic residues" evidence="1">
    <location>
        <begin position="38"/>
        <end position="50"/>
    </location>
</feature>
<feature type="compositionally biased region" description="Low complexity" evidence="1">
    <location>
        <begin position="22"/>
        <end position="34"/>
    </location>
</feature>
<sequence>MSEPTDESMTGAEAASTKPDETTSATAAAAAATAGQKRKADSNKDSDGETKTQASQNGDSATPAKRMKLLLTSSSPRPPTDRAFLELLEPSDADSEQLAGLKARLSDFSADAVRLIARPDAFVRFLAAGSDRLECCLADCLADESDAASAVAEAAVDLLSACFSRLLRLYVRHLPVQRLDAANPRMPSLRQVGDALAEVNRLASGFGFQLAESAAQLAGNLASLAEQLPPQQLFSSICQTADWSSEAGLSQPMLSQLVRLTEQKLELPTFPTVQLPFNVVAVVRDAIAACLLTDLDADAGKADAEGKDDVGDNNESVWRLDQAIDRIRSALDNLPRELAKQRAAAVAAAAAAAPAEAEKSSMAEGEAEADNSAADNAETEAVKPDPEAEAAAKAAAETEAAAKAAAIAYARPALAAALIECLVILHLTPHPRRQIASAASIRRRLDDARALAEAFNSAEQLRPALDAIAECLLEPLTPQPKPDPLARWLLNDPDDSLPLPPDDQLPKVDSEELLKYRGQPPVAWARHGRAAISRLVAELVSSSANADAASASKLRRQIDDMLARCCGTVEWPLGVACVNSAVELGVLGGAGCSGGNVSPTKTRRRGAAAKSAAAAAGASSWPSESALRQQLLTAGSGSPGLLDEANLRRVCLAAVSGQKPSPPAYTVRLDAEIIADATPPEASLTSAAFADCRIDWRLGQRYSLLEFSVHRPPPPPPPPPTLPISSTKSSTAEDLPKSKPAAGDGNNGKARRNADSLNPDEASLIGALDMWASRFAFNGWNAFSANLLSQAVVEFLTDSRDGANNSADESGGVTVLRTGLNQFWSGVIERIVSDRRSKLSVPYLRSVFTALEQLRTVASEIALEPGLETSLKNIALVTSWTEASFDKHCRRVGIFRDFKRDYLTALLRCHREPLELRPSHVAAITEKHVAAYHSIRRLLDALFHCRDWFAFVSSGGGGYEALVRRAPRDALSCQLVCTALMEALFWYRLRLHLGQPGELYRFSQAEAGLRADGLRRFAKAIGCKVLMRGDWLEPVIVELLTDCSE</sequence>
<reference evidence="2 3" key="1">
    <citation type="submission" date="2017-06" db="EMBL/GenBank/DDBJ databases">
        <title>A platform for efficient transgenesis in Macrostomum lignano, a flatworm model organism for stem cell research.</title>
        <authorList>
            <person name="Berezikov E."/>
        </authorList>
    </citation>
    <scope>NUCLEOTIDE SEQUENCE [LARGE SCALE GENOMIC DNA]</scope>
    <source>
        <strain evidence="2">DV1</strain>
        <tissue evidence="2">Whole organism</tissue>
    </source>
</reference>
<keyword evidence="3" id="KW-1185">Reference proteome</keyword>
<feature type="region of interest" description="Disordered" evidence="1">
    <location>
        <begin position="357"/>
        <end position="393"/>
    </location>
</feature>
<dbReference type="Proteomes" id="UP000215902">
    <property type="component" value="Unassembled WGS sequence"/>
</dbReference>
<comment type="caution">
    <text evidence="2">The sequence shown here is derived from an EMBL/GenBank/DDBJ whole genome shotgun (WGS) entry which is preliminary data.</text>
</comment>
<evidence type="ECO:0000313" key="3">
    <source>
        <dbReference type="Proteomes" id="UP000215902"/>
    </source>
</evidence>
<feature type="region of interest" description="Disordered" evidence="1">
    <location>
        <begin position="1"/>
        <end position="64"/>
    </location>
</feature>
<feature type="region of interest" description="Disordered" evidence="1">
    <location>
        <begin position="708"/>
        <end position="757"/>
    </location>
</feature>
<dbReference type="AlphaFoldDB" id="A0A267ET18"/>
<feature type="compositionally biased region" description="Polar residues" evidence="1">
    <location>
        <begin position="723"/>
        <end position="732"/>
    </location>
</feature>
<accession>A0A267ET18</accession>
<dbReference type="EMBL" id="NIVC01001726">
    <property type="protein sequence ID" value="PAA64705.1"/>
    <property type="molecule type" value="Genomic_DNA"/>
</dbReference>
<gene>
    <name evidence="2" type="ORF">BOX15_Mlig023361g5</name>
</gene>
<evidence type="ECO:0000313" key="2">
    <source>
        <dbReference type="EMBL" id="PAA64705.1"/>
    </source>
</evidence>
<protein>
    <submittedName>
        <fullName evidence="2">Uncharacterized protein</fullName>
    </submittedName>
</protein>
<evidence type="ECO:0000256" key="1">
    <source>
        <dbReference type="SAM" id="MobiDB-lite"/>
    </source>
</evidence>
<feature type="compositionally biased region" description="Polar residues" evidence="1">
    <location>
        <begin position="51"/>
        <end position="60"/>
    </location>
</feature>
<proteinExistence type="predicted"/>
<organism evidence="2 3">
    <name type="scientific">Macrostomum lignano</name>
    <dbReference type="NCBI Taxonomy" id="282301"/>
    <lineage>
        <taxon>Eukaryota</taxon>
        <taxon>Metazoa</taxon>
        <taxon>Spiralia</taxon>
        <taxon>Lophotrochozoa</taxon>
        <taxon>Platyhelminthes</taxon>
        <taxon>Rhabditophora</taxon>
        <taxon>Macrostomorpha</taxon>
        <taxon>Macrostomida</taxon>
        <taxon>Macrostomidae</taxon>
        <taxon>Macrostomum</taxon>
    </lineage>
</organism>